<evidence type="ECO:0000313" key="3">
    <source>
        <dbReference type="Proteomes" id="UP000705823"/>
    </source>
</evidence>
<name>A0A8J8P8A7_9EURY</name>
<dbReference type="InterPro" id="IPR058427">
    <property type="entry name" value="DUF8114"/>
</dbReference>
<dbReference type="AlphaFoldDB" id="A0A8J8P8A7"/>
<proteinExistence type="predicted"/>
<sequence length="199" mass="22691">MGKVSVGLRGWRFDEDEIFTDDDLFKELDDIPLDSRQRLIRLVTLIEKPCDACHLIHGDEDVHRATQAAVVYGEPGEEVLLCDDHESDFIYWYQEVGGSRLRGEPELADAFYEWFADGGRAPDGFGAVDHVETDPDDLPDLPNAQELQAKLEENYEPHRIDLKDYVDEEDNPNDDEASEEQITTDDLAEIDTEYPTSDE</sequence>
<dbReference type="EMBL" id="RKLU01000002">
    <property type="protein sequence ID" value="TQQ82730.1"/>
    <property type="molecule type" value="Genomic_DNA"/>
</dbReference>
<comment type="caution">
    <text evidence="2">The sequence shown here is derived from an EMBL/GenBank/DDBJ whole genome shotgun (WGS) entry which is preliminary data.</text>
</comment>
<dbReference type="Proteomes" id="UP000705823">
    <property type="component" value="Unassembled WGS sequence"/>
</dbReference>
<feature type="compositionally biased region" description="Acidic residues" evidence="1">
    <location>
        <begin position="166"/>
        <end position="199"/>
    </location>
</feature>
<evidence type="ECO:0000313" key="2">
    <source>
        <dbReference type="EMBL" id="TQQ82730.1"/>
    </source>
</evidence>
<evidence type="ECO:0000256" key="1">
    <source>
        <dbReference type="SAM" id="MobiDB-lite"/>
    </source>
</evidence>
<reference evidence="2" key="1">
    <citation type="submission" date="2019-02" db="EMBL/GenBank/DDBJ databases">
        <title>Halonotius sp. a new haloarchaeum isolated from saline soil.</title>
        <authorList>
            <person name="Duran-Viseras A."/>
            <person name="Sanchez-Porro C."/>
            <person name="Ventosa A."/>
        </authorList>
    </citation>
    <scope>NUCLEOTIDE SEQUENCE</scope>
    <source>
        <strain evidence="2">F15B</strain>
    </source>
</reference>
<organism evidence="2 3">
    <name type="scientific">Halonotius terrestris</name>
    <dbReference type="NCBI Taxonomy" id="2487750"/>
    <lineage>
        <taxon>Archaea</taxon>
        <taxon>Methanobacteriati</taxon>
        <taxon>Methanobacteriota</taxon>
        <taxon>Stenosarchaea group</taxon>
        <taxon>Halobacteria</taxon>
        <taxon>Halobacteriales</taxon>
        <taxon>Haloferacaceae</taxon>
        <taxon>Halonotius</taxon>
    </lineage>
</organism>
<keyword evidence="3" id="KW-1185">Reference proteome</keyword>
<feature type="region of interest" description="Disordered" evidence="1">
    <location>
        <begin position="152"/>
        <end position="199"/>
    </location>
</feature>
<dbReference type="Pfam" id="PF26419">
    <property type="entry name" value="DUF8114"/>
    <property type="match status" value="1"/>
</dbReference>
<gene>
    <name evidence="2" type="ORF">EGH24_04605</name>
</gene>
<accession>A0A8J8P8A7</accession>
<dbReference type="RefSeq" id="WP_142978995.1">
    <property type="nucleotide sequence ID" value="NZ_RKLU01000002.1"/>
</dbReference>
<feature type="compositionally biased region" description="Basic and acidic residues" evidence="1">
    <location>
        <begin position="152"/>
        <end position="165"/>
    </location>
</feature>
<dbReference type="OrthoDB" id="341007at2157"/>
<protein>
    <submittedName>
        <fullName evidence="2">Uncharacterized protein</fullName>
    </submittedName>
</protein>